<keyword evidence="3" id="KW-1185">Reference proteome</keyword>
<dbReference type="Proteomes" id="UP001498476">
    <property type="component" value="Unassembled WGS sequence"/>
</dbReference>
<evidence type="ECO:0000313" key="3">
    <source>
        <dbReference type="Proteomes" id="UP001498476"/>
    </source>
</evidence>
<proteinExistence type="predicted"/>
<name>A0ABR1HHW0_9HYPO</name>
<accession>A0ABR1HHW0</accession>
<gene>
    <name evidence="2" type="ORF">QQX98_002567</name>
</gene>
<sequence>MSHVEPILSPPALRAIALFTLLSLLQSLFGSPVSALFSHLVRWGKSQNPPDRNGFCSAVVAMVLFLDSVVAYFRPVDDPAMTDLKTRLDELKAQLDVLDKKVEEDRSSTKTTLATAKEEINRFQQDTTARIGAISRSIDRMEVNTSTLFRRMRNANTSKDKTE</sequence>
<evidence type="ECO:0000256" key="1">
    <source>
        <dbReference type="SAM" id="Coils"/>
    </source>
</evidence>
<keyword evidence="1" id="KW-0175">Coiled coil</keyword>
<feature type="coiled-coil region" evidence="1">
    <location>
        <begin position="81"/>
        <end position="108"/>
    </location>
</feature>
<protein>
    <submittedName>
        <fullName evidence="2">Uncharacterized protein</fullName>
    </submittedName>
</protein>
<evidence type="ECO:0000313" key="2">
    <source>
        <dbReference type="EMBL" id="KAK7420763.1"/>
    </source>
</evidence>
<reference evidence="2 3" key="1">
    <citation type="journal article" date="2025" name="Microbiol. Resour. Announc.">
        <title>Draft genome sequences for Neonectria magnoliae and Neonectria punicea, canker pathogens of Liriodendron tulipifera and Acer saccharum in West Virginia.</title>
        <authorList>
            <person name="Petronek H.M."/>
            <person name="Kasson M.T."/>
            <person name="Metheny A.M."/>
            <person name="Stauder C.M."/>
            <person name="Lovett B."/>
            <person name="Lynch S.C."/>
            <person name="Garnas J.R."/>
            <person name="Kasson L.R."/>
            <person name="Stajich J.E."/>
        </authorList>
    </citation>
    <scope>NUCLEOTIDE SEQUENCE [LARGE SCALE GENOMIC DNA]</scope>
    <source>
        <strain evidence="2 3">NRRL 64653</strain>
    </source>
</reference>
<organism evidence="2 3">
    <name type="scientific">Neonectria punicea</name>
    <dbReference type="NCBI Taxonomy" id="979145"/>
    <lineage>
        <taxon>Eukaryota</taxon>
        <taxon>Fungi</taxon>
        <taxon>Dikarya</taxon>
        <taxon>Ascomycota</taxon>
        <taxon>Pezizomycotina</taxon>
        <taxon>Sordariomycetes</taxon>
        <taxon>Hypocreomycetidae</taxon>
        <taxon>Hypocreales</taxon>
        <taxon>Nectriaceae</taxon>
        <taxon>Neonectria</taxon>
    </lineage>
</organism>
<comment type="caution">
    <text evidence="2">The sequence shown here is derived from an EMBL/GenBank/DDBJ whole genome shotgun (WGS) entry which is preliminary data.</text>
</comment>
<dbReference type="EMBL" id="JAZAVJ010000027">
    <property type="protein sequence ID" value="KAK7420763.1"/>
    <property type="molecule type" value="Genomic_DNA"/>
</dbReference>